<dbReference type="SUPFAM" id="SSF81324">
    <property type="entry name" value="Voltage-gated potassium channels"/>
    <property type="match status" value="1"/>
</dbReference>
<gene>
    <name evidence="2" type="ORF">SAMN05444695_1174</name>
</gene>
<evidence type="ECO:0000313" key="3">
    <source>
        <dbReference type="Proteomes" id="UP000183263"/>
    </source>
</evidence>
<dbReference type="RefSeq" id="WP_072739834.1">
    <property type="nucleotide sequence ID" value="NZ_CP048813.1"/>
</dbReference>
<name>A0A1G8R4V9_9NOCA</name>
<evidence type="ECO:0000259" key="1">
    <source>
        <dbReference type="Pfam" id="PF07885"/>
    </source>
</evidence>
<keyword evidence="3" id="KW-1185">Reference proteome</keyword>
<reference evidence="2 3" key="1">
    <citation type="submission" date="2016-10" db="EMBL/GenBank/DDBJ databases">
        <authorList>
            <person name="de Groot N.N."/>
        </authorList>
    </citation>
    <scope>NUCLEOTIDE SEQUENCE [LARGE SCALE GENOMIC DNA]</scope>
    <source>
        <strain evidence="2 3">DSM 44892</strain>
    </source>
</reference>
<sequence length="180" mass="18974">MADSSGSAAISGRGRRVFVVQAVIRPSATLLVCLLAYFLLPWPRLGGDSVAMSLVGGGLFLAVATAWNLRRIVRSQSPALRAVEALAVVVPVYVLGFAVTYYLAADGWPGAFTEPLTRMGALYFSLTVLATVGFGDIAAVTDGARALVSVQIAGNLLLLGLGLRVLTRTVGLARRRRDRS</sequence>
<organism evidence="2 3">
    <name type="scientific">Rhodococcus triatomae</name>
    <dbReference type="NCBI Taxonomy" id="300028"/>
    <lineage>
        <taxon>Bacteria</taxon>
        <taxon>Bacillati</taxon>
        <taxon>Actinomycetota</taxon>
        <taxon>Actinomycetes</taxon>
        <taxon>Mycobacteriales</taxon>
        <taxon>Nocardiaceae</taxon>
        <taxon>Rhodococcus</taxon>
    </lineage>
</organism>
<dbReference type="Pfam" id="PF07885">
    <property type="entry name" value="Ion_trans_2"/>
    <property type="match status" value="1"/>
</dbReference>
<evidence type="ECO:0000313" key="2">
    <source>
        <dbReference type="EMBL" id="SDJ11999.1"/>
    </source>
</evidence>
<dbReference type="Gene3D" id="1.10.287.70">
    <property type="match status" value="1"/>
</dbReference>
<dbReference type="InterPro" id="IPR013099">
    <property type="entry name" value="K_chnl_dom"/>
</dbReference>
<dbReference type="Proteomes" id="UP000183263">
    <property type="component" value="Unassembled WGS sequence"/>
</dbReference>
<feature type="domain" description="Potassium channel" evidence="1">
    <location>
        <begin position="92"/>
        <end position="169"/>
    </location>
</feature>
<dbReference type="OrthoDB" id="9799090at2"/>
<dbReference type="AlphaFoldDB" id="A0A1G8R4V9"/>
<accession>A0A1G8R4V9</accession>
<proteinExistence type="predicted"/>
<dbReference type="EMBL" id="FNDN01000017">
    <property type="protein sequence ID" value="SDJ11999.1"/>
    <property type="molecule type" value="Genomic_DNA"/>
</dbReference>
<protein>
    <submittedName>
        <fullName evidence="2">Ion channel</fullName>
    </submittedName>
</protein>